<dbReference type="Pfam" id="PF00413">
    <property type="entry name" value="Peptidase_M10"/>
    <property type="match status" value="1"/>
</dbReference>
<evidence type="ECO:0000256" key="7">
    <source>
        <dbReference type="ARBA" id="ARBA00022833"/>
    </source>
</evidence>
<keyword evidence="12" id="KW-1185">Reference proteome</keyword>
<dbReference type="PRINTS" id="PR00138">
    <property type="entry name" value="MATRIXIN"/>
</dbReference>
<dbReference type="EMBL" id="CP036263">
    <property type="protein sequence ID" value="QDT00219.1"/>
    <property type="molecule type" value="Genomic_DNA"/>
</dbReference>
<evidence type="ECO:0000313" key="11">
    <source>
        <dbReference type="EMBL" id="QDT00219.1"/>
    </source>
</evidence>
<keyword evidence="6" id="KW-0378">Hydrolase</keyword>
<evidence type="ECO:0000256" key="9">
    <source>
        <dbReference type="SAM" id="SignalP"/>
    </source>
</evidence>
<name>A0A517MZA7_9BACT</name>
<dbReference type="InterPro" id="IPR006026">
    <property type="entry name" value="Peptidase_Metallo"/>
</dbReference>
<dbReference type="GO" id="GO:0030574">
    <property type="term" value="P:collagen catabolic process"/>
    <property type="evidence" value="ECO:0007669"/>
    <property type="project" value="TreeGrafter"/>
</dbReference>
<evidence type="ECO:0000256" key="6">
    <source>
        <dbReference type="ARBA" id="ARBA00022801"/>
    </source>
</evidence>
<comment type="cofactor">
    <cofactor evidence="1">
        <name>Zn(2+)</name>
        <dbReference type="ChEBI" id="CHEBI:29105"/>
    </cofactor>
</comment>
<feature type="domain" description="Peptidase metallopeptidase" evidence="10">
    <location>
        <begin position="60"/>
        <end position="234"/>
    </location>
</feature>
<dbReference type="KEGG" id="amob:HG15A2_35550"/>
<evidence type="ECO:0000256" key="3">
    <source>
        <dbReference type="ARBA" id="ARBA00022670"/>
    </source>
</evidence>
<dbReference type="InterPro" id="IPR001818">
    <property type="entry name" value="Pept_M10_metallopeptidase"/>
</dbReference>
<dbReference type="GO" id="GO:0008270">
    <property type="term" value="F:zinc ion binding"/>
    <property type="evidence" value="ECO:0007669"/>
    <property type="project" value="InterPro"/>
</dbReference>
<dbReference type="RefSeq" id="WP_218932035.1">
    <property type="nucleotide sequence ID" value="NZ_CP036263.1"/>
</dbReference>
<proteinExistence type="inferred from homology"/>
<protein>
    <submittedName>
        <fullName evidence="11">Matrixin</fullName>
    </submittedName>
</protein>
<comment type="similarity">
    <text evidence="2">Belongs to the peptidase M10A family.</text>
</comment>
<evidence type="ECO:0000256" key="4">
    <source>
        <dbReference type="ARBA" id="ARBA00022723"/>
    </source>
</evidence>
<evidence type="ECO:0000256" key="2">
    <source>
        <dbReference type="ARBA" id="ARBA00010370"/>
    </source>
</evidence>
<evidence type="ECO:0000256" key="1">
    <source>
        <dbReference type="ARBA" id="ARBA00001947"/>
    </source>
</evidence>
<keyword evidence="3" id="KW-0645">Protease</keyword>
<organism evidence="11 12">
    <name type="scientific">Adhaeretor mobilis</name>
    <dbReference type="NCBI Taxonomy" id="1930276"/>
    <lineage>
        <taxon>Bacteria</taxon>
        <taxon>Pseudomonadati</taxon>
        <taxon>Planctomycetota</taxon>
        <taxon>Planctomycetia</taxon>
        <taxon>Pirellulales</taxon>
        <taxon>Lacipirellulaceae</taxon>
        <taxon>Adhaeretor</taxon>
    </lineage>
</organism>
<keyword evidence="4" id="KW-0479">Metal-binding</keyword>
<dbReference type="SUPFAM" id="SSF55486">
    <property type="entry name" value="Metalloproteases ('zincins'), catalytic domain"/>
    <property type="match status" value="1"/>
</dbReference>
<sequence precursor="true">MKLHKLTRLPAVVLLGLLCLAAPEPSRAFVSNGRWTSTATQSSTGVTGAPATLTWSIVPDGTTIPGRNPSNLVAFFDGLYGAGDGGTDLQNRPWFDDLVKSSFDRWTELSGLTFKYEPNDDGAIHGNFFGLLDTRGDIRLGGTFLDGQGGTSAQAGFIPNSDITIDTGDSIFYGSTNSNSINLRNTLTHEIGHSFGLAHVDSNTSNFLLEPAYNDTFDGPQIDDIRGIHQLYGDVLERDTYGPKPNNSTATASSLGVLADGQTVALGYDAGFTTGVSPTESDFLSIANTSDIDYFTFTTVGAATVDVTITPTGPNYFERPTGVGNYAVTRSSQQSDLTLEVFRATDGGGTQLLGTANSAPLGQAESLLDLLLPAAGEYFVRVAGSTNAVQLYQLSLALEASSTAGDFDENDQVDGIDFLQWQLGFGPTYTSSHLSDWQENYGTLAGQPASQVVPEPTILCSLSLLLYTCLSSRRLSGFPQGFIGGGN</sequence>
<keyword evidence="8" id="KW-0482">Metalloprotease</keyword>
<dbReference type="SMART" id="SM00235">
    <property type="entry name" value="ZnMc"/>
    <property type="match status" value="1"/>
</dbReference>
<evidence type="ECO:0000256" key="8">
    <source>
        <dbReference type="ARBA" id="ARBA00023049"/>
    </source>
</evidence>
<dbReference type="Proteomes" id="UP000319852">
    <property type="component" value="Chromosome"/>
</dbReference>
<dbReference type="Gene3D" id="2.60.120.380">
    <property type="match status" value="1"/>
</dbReference>
<evidence type="ECO:0000256" key="5">
    <source>
        <dbReference type="ARBA" id="ARBA00022729"/>
    </source>
</evidence>
<gene>
    <name evidence="11" type="ORF">HG15A2_35550</name>
</gene>
<reference evidence="11 12" key="1">
    <citation type="submission" date="2019-02" db="EMBL/GenBank/DDBJ databases">
        <title>Deep-cultivation of Planctomycetes and their phenomic and genomic characterization uncovers novel biology.</title>
        <authorList>
            <person name="Wiegand S."/>
            <person name="Jogler M."/>
            <person name="Boedeker C."/>
            <person name="Pinto D."/>
            <person name="Vollmers J."/>
            <person name="Rivas-Marin E."/>
            <person name="Kohn T."/>
            <person name="Peeters S.H."/>
            <person name="Heuer A."/>
            <person name="Rast P."/>
            <person name="Oberbeckmann S."/>
            <person name="Bunk B."/>
            <person name="Jeske O."/>
            <person name="Meyerdierks A."/>
            <person name="Storesund J.E."/>
            <person name="Kallscheuer N."/>
            <person name="Luecker S."/>
            <person name="Lage O.M."/>
            <person name="Pohl T."/>
            <person name="Merkel B.J."/>
            <person name="Hornburger P."/>
            <person name="Mueller R.-W."/>
            <person name="Bruemmer F."/>
            <person name="Labrenz M."/>
            <person name="Spormann A.M."/>
            <person name="Op den Camp H."/>
            <person name="Overmann J."/>
            <person name="Amann R."/>
            <person name="Jetten M.S.M."/>
            <person name="Mascher T."/>
            <person name="Medema M.H."/>
            <person name="Devos D.P."/>
            <person name="Kaster A.-K."/>
            <person name="Ovreas L."/>
            <person name="Rohde M."/>
            <person name="Galperin M.Y."/>
            <person name="Jogler C."/>
        </authorList>
    </citation>
    <scope>NUCLEOTIDE SEQUENCE [LARGE SCALE GENOMIC DNA]</scope>
    <source>
        <strain evidence="11 12">HG15A2</strain>
    </source>
</reference>
<evidence type="ECO:0000259" key="10">
    <source>
        <dbReference type="SMART" id="SM00235"/>
    </source>
</evidence>
<dbReference type="PANTHER" id="PTHR10201">
    <property type="entry name" value="MATRIX METALLOPROTEINASE"/>
    <property type="match status" value="1"/>
</dbReference>
<dbReference type="GO" id="GO:0004222">
    <property type="term" value="F:metalloendopeptidase activity"/>
    <property type="evidence" value="ECO:0007669"/>
    <property type="project" value="InterPro"/>
</dbReference>
<keyword evidence="7" id="KW-0862">Zinc</keyword>
<feature type="signal peptide" evidence="9">
    <location>
        <begin position="1"/>
        <end position="28"/>
    </location>
</feature>
<dbReference type="InterPro" id="IPR021190">
    <property type="entry name" value="Pept_M10A"/>
</dbReference>
<keyword evidence="5 9" id="KW-0732">Signal</keyword>
<evidence type="ECO:0000313" key="12">
    <source>
        <dbReference type="Proteomes" id="UP000319852"/>
    </source>
</evidence>
<dbReference type="Gene3D" id="3.40.390.10">
    <property type="entry name" value="Collagenase (Catalytic Domain)"/>
    <property type="match status" value="1"/>
</dbReference>
<dbReference type="GO" id="GO:0030198">
    <property type="term" value="P:extracellular matrix organization"/>
    <property type="evidence" value="ECO:0007669"/>
    <property type="project" value="TreeGrafter"/>
</dbReference>
<accession>A0A517MZA7</accession>
<dbReference type="GO" id="GO:0006508">
    <property type="term" value="P:proteolysis"/>
    <property type="evidence" value="ECO:0007669"/>
    <property type="project" value="UniProtKB-KW"/>
</dbReference>
<dbReference type="InterPro" id="IPR024079">
    <property type="entry name" value="MetalloPept_cat_dom_sf"/>
</dbReference>
<dbReference type="AlphaFoldDB" id="A0A517MZA7"/>
<feature type="chain" id="PRO_5022085461" evidence="9">
    <location>
        <begin position="29"/>
        <end position="487"/>
    </location>
</feature>
<dbReference type="PANTHER" id="PTHR10201:SF291">
    <property type="entry name" value="MATRIX METALLOPROTEINASE 1, ISOFORM C-RELATED"/>
    <property type="match status" value="1"/>
</dbReference>
<dbReference type="GO" id="GO:0031012">
    <property type="term" value="C:extracellular matrix"/>
    <property type="evidence" value="ECO:0007669"/>
    <property type="project" value="InterPro"/>
</dbReference>